<evidence type="ECO:0000313" key="1">
    <source>
        <dbReference type="EMBL" id="TGY93838.1"/>
    </source>
</evidence>
<gene>
    <name evidence="1" type="ORF">E5162_00655</name>
</gene>
<proteinExistence type="predicted"/>
<dbReference type="OrthoDB" id="460582at2"/>
<keyword evidence="2" id="KW-1185">Reference proteome</keyword>
<reference evidence="1 2" key="1">
    <citation type="journal article" date="2013" name="Int. J. Syst. Evol. Microbiol.">
        <title>Marinicauda pacifica gen. nov., sp. nov., a prosthecate alphaproteobacterium of the family Hyphomonadaceae isolated from deep seawater.</title>
        <authorList>
            <person name="Zhang X.Y."/>
            <person name="Li G.W."/>
            <person name="Wang C.S."/>
            <person name="Zhang Y.J."/>
            <person name="Xu X.W."/>
            <person name="Li H."/>
            <person name="Liu A."/>
            <person name="Liu C."/>
            <person name="Xie B.B."/>
            <person name="Qin Q.L."/>
            <person name="Xu Z."/>
            <person name="Chen X.L."/>
            <person name="Zhou B.C."/>
            <person name="Zhang Y.Z."/>
        </authorList>
    </citation>
    <scope>NUCLEOTIDE SEQUENCE [LARGE SCALE GENOMIC DNA]</scope>
    <source>
        <strain evidence="1 2">P-1 km-3</strain>
    </source>
</reference>
<accession>A0A4S2HDJ7</accession>
<dbReference type="Proteomes" id="UP000305451">
    <property type="component" value="Unassembled WGS sequence"/>
</dbReference>
<sequence length="225" mass="24027">MDSGFAQIAEGLCNDGRRDHLPGSLELLIDHGDTARDESACDALRRHATRVRQAAGERARQRGRIQIAVTPAIAGTPEIYESVQQSARSLDDQLDLHTYFDCTGLFETVAGNDLLITTGGLSCLTAAAAGLAQIIIPRNAREDRLASELDRAGAAMKLHSGDEIAIALERALSDLVAVPAMLRLMHETALDLCEVVDCETIVAATLAFYAGSEQAAEPAPHKRIG</sequence>
<organism evidence="1 2">
    <name type="scientific">Marinicauda pacifica</name>
    <dbReference type="NCBI Taxonomy" id="1133559"/>
    <lineage>
        <taxon>Bacteria</taxon>
        <taxon>Pseudomonadati</taxon>
        <taxon>Pseudomonadota</taxon>
        <taxon>Alphaproteobacteria</taxon>
        <taxon>Maricaulales</taxon>
        <taxon>Maricaulaceae</taxon>
        <taxon>Marinicauda</taxon>
    </lineage>
</organism>
<protein>
    <submittedName>
        <fullName evidence="1">Uncharacterized protein</fullName>
    </submittedName>
</protein>
<name>A0A4S2HDJ7_9PROT</name>
<dbReference type="Gene3D" id="3.40.50.2000">
    <property type="entry name" value="Glycogen Phosphorylase B"/>
    <property type="match status" value="1"/>
</dbReference>
<dbReference type="AlphaFoldDB" id="A0A4S2HDJ7"/>
<dbReference type="EMBL" id="SRXV01000001">
    <property type="protein sequence ID" value="TGY93838.1"/>
    <property type="molecule type" value="Genomic_DNA"/>
</dbReference>
<evidence type="ECO:0000313" key="2">
    <source>
        <dbReference type="Proteomes" id="UP000305451"/>
    </source>
</evidence>
<comment type="caution">
    <text evidence="1">The sequence shown here is derived from an EMBL/GenBank/DDBJ whole genome shotgun (WGS) entry which is preliminary data.</text>
</comment>
<dbReference type="RefSeq" id="WP_135943033.1">
    <property type="nucleotide sequence ID" value="NZ_BMEI01000001.1"/>
</dbReference>